<organism evidence="1">
    <name type="scientific">Bacillus phage SDFMU_Pbc</name>
    <dbReference type="NCBI Taxonomy" id="3076135"/>
    <lineage>
        <taxon>Viruses</taxon>
        <taxon>Duplodnaviria</taxon>
        <taxon>Heunggongvirae</taxon>
        <taxon>Uroviricota</taxon>
        <taxon>Caudoviricetes</taxon>
        <taxon>Herelleviridae</taxon>
        <taxon>Bastillevirinae</taxon>
        <taxon>Agatevirus</taxon>
        <taxon>Agatevirus agate</taxon>
    </lineage>
</organism>
<evidence type="ECO:0000313" key="1">
    <source>
        <dbReference type="EMBL" id="WNO29736.1"/>
    </source>
</evidence>
<name>A0AA96KRN2_9CAUD</name>
<proteinExistence type="predicted"/>
<dbReference type="EMBL" id="OQ884030">
    <property type="protein sequence ID" value="WNO29736.1"/>
    <property type="molecule type" value="Genomic_DNA"/>
</dbReference>
<accession>A0AA96KRN2</accession>
<protein>
    <submittedName>
        <fullName evidence="1">Uncharacterized protein</fullName>
    </submittedName>
</protein>
<reference evidence="1" key="1">
    <citation type="submission" date="2023-04" db="EMBL/GenBank/DDBJ databases">
        <authorList>
            <person name="Zhang X."/>
        </authorList>
    </citation>
    <scope>NUCLEOTIDE SEQUENCE</scope>
</reference>
<sequence>MNTLTIKELKHLGGLLYDAYFDGEGYAYLATRKQIDSLSKEQEEALIKGFIDKREHALDYGFSISDHVETFWAMYDELP</sequence>